<dbReference type="PANTHER" id="PTHR43644">
    <property type="entry name" value="NA(+)-TRANSLOCATING NADH-QUINONE REDUCTASE SUBUNIT"/>
    <property type="match status" value="1"/>
</dbReference>
<evidence type="ECO:0000313" key="4">
    <source>
        <dbReference type="EMBL" id="MFC5986131.1"/>
    </source>
</evidence>
<dbReference type="InterPro" id="IPR036010">
    <property type="entry name" value="2Fe-2S_ferredoxin-like_sf"/>
</dbReference>
<reference evidence="5" key="1">
    <citation type="journal article" date="2019" name="Int. J. Syst. Evol. Microbiol.">
        <title>The Global Catalogue of Microorganisms (GCM) 10K type strain sequencing project: providing services to taxonomists for standard genome sequencing and annotation.</title>
        <authorList>
            <consortium name="The Broad Institute Genomics Platform"/>
            <consortium name="The Broad Institute Genome Sequencing Center for Infectious Disease"/>
            <person name="Wu L."/>
            <person name="Ma J."/>
        </authorList>
    </citation>
    <scope>NUCLEOTIDE SEQUENCE [LARGE SCALE GENOMIC DNA]</scope>
    <source>
        <strain evidence="5">CCM 8749</strain>
    </source>
</reference>
<dbReference type="Gene3D" id="3.10.20.30">
    <property type="match status" value="1"/>
</dbReference>
<dbReference type="PANTHER" id="PTHR43644:SF1">
    <property type="entry name" value="NAD(P)H-FLAVIN REDUCTASE"/>
    <property type="match status" value="1"/>
</dbReference>
<organism evidence="4 5">
    <name type="scientific">Marinicrinis lubricantis</name>
    <dbReference type="NCBI Taxonomy" id="2086470"/>
    <lineage>
        <taxon>Bacteria</taxon>
        <taxon>Bacillati</taxon>
        <taxon>Bacillota</taxon>
        <taxon>Bacilli</taxon>
        <taxon>Bacillales</taxon>
        <taxon>Paenibacillaceae</taxon>
    </lineage>
</organism>
<keyword evidence="1" id="KW-0285">Flavoprotein</keyword>
<dbReference type="RefSeq" id="WP_379893458.1">
    <property type="nucleotide sequence ID" value="NZ_CBCSCT010000004.1"/>
</dbReference>
<dbReference type="EMBL" id="JBHSQV010000035">
    <property type="protein sequence ID" value="MFC5986131.1"/>
    <property type="molecule type" value="Genomic_DNA"/>
</dbReference>
<evidence type="ECO:0000256" key="1">
    <source>
        <dbReference type="ARBA" id="ARBA00022630"/>
    </source>
</evidence>
<dbReference type="PROSITE" id="PS51085">
    <property type="entry name" value="2FE2S_FER_2"/>
    <property type="match status" value="1"/>
</dbReference>
<name>A0ABW1IM27_9BACL</name>
<dbReference type="InterPro" id="IPR012675">
    <property type="entry name" value="Beta-grasp_dom_sf"/>
</dbReference>
<sequence>MPKVGFLPNERTVDVKAGTTLLEASRKAGVAIRTRCGGNASCLMCKVHVGPGQGVLEPSAKESYKMGDWTKHHQRLACQTRVIGDAVVTLPEDPLKAAVRAKLEQLKKEKQEKDNDRWE</sequence>
<evidence type="ECO:0000259" key="3">
    <source>
        <dbReference type="PROSITE" id="PS51085"/>
    </source>
</evidence>
<dbReference type="InterPro" id="IPR001041">
    <property type="entry name" value="2Fe-2S_ferredoxin-type"/>
</dbReference>
<accession>A0ABW1IM27</accession>
<dbReference type="SUPFAM" id="SSF54292">
    <property type="entry name" value="2Fe-2S ferredoxin-like"/>
    <property type="match status" value="1"/>
</dbReference>
<dbReference type="CDD" id="cd00207">
    <property type="entry name" value="fer2"/>
    <property type="match status" value="1"/>
</dbReference>
<dbReference type="Pfam" id="PF00111">
    <property type="entry name" value="Fer2"/>
    <property type="match status" value="1"/>
</dbReference>
<proteinExistence type="predicted"/>
<feature type="domain" description="2Fe-2S ferredoxin-type" evidence="3">
    <location>
        <begin position="2"/>
        <end position="94"/>
    </location>
</feature>
<evidence type="ECO:0000256" key="2">
    <source>
        <dbReference type="ARBA" id="ARBA00022827"/>
    </source>
</evidence>
<evidence type="ECO:0000313" key="5">
    <source>
        <dbReference type="Proteomes" id="UP001596250"/>
    </source>
</evidence>
<keyword evidence="5" id="KW-1185">Reference proteome</keyword>
<comment type="caution">
    <text evidence="4">The sequence shown here is derived from an EMBL/GenBank/DDBJ whole genome shotgun (WGS) entry which is preliminary data.</text>
</comment>
<keyword evidence="2" id="KW-0274">FAD</keyword>
<dbReference type="Proteomes" id="UP001596250">
    <property type="component" value="Unassembled WGS sequence"/>
</dbReference>
<protein>
    <submittedName>
        <fullName evidence="4">2Fe-2S iron-sulfur cluster-binding protein</fullName>
    </submittedName>
</protein>
<gene>
    <name evidence="4" type="ORF">ACFPXP_06760</name>
</gene>